<feature type="region of interest" description="Disordered" evidence="4">
    <location>
        <begin position="700"/>
        <end position="721"/>
    </location>
</feature>
<dbReference type="OrthoDB" id="29647at2759"/>
<evidence type="ECO:0000256" key="2">
    <source>
        <dbReference type="ARBA" id="ARBA00022540"/>
    </source>
</evidence>
<proteinExistence type="predicted"/>
<name>A0A058Z429_FONAL</name>
<sequence length="734" mass="83075">MSKFWGGGSDSSSTDSDSDFSYSDSDLSYSDSDTDSSSDESTTGPSTNIFDRYLSDSDDDSDDDGPREVLSARAKTVAALNGTVYNLEDAMDDDNWEQVAVLFEKLVRLIEKSPFITESVITVLNELENNINELWEDKSNLDHMSDLAKRDFNLVRQKLRRYLADNRESLASSVQADTLPDTGDASDDEEDNSKKIERFIATRGRKNFRPAEAILAVKALLEEVDAESDLFVAALDFIMACHFDQVRSNMEFLPIDKWPVVIKDLDAFFAVLESHADFAKRFGPSLVRYVEHLDNEFMKSLRFGDPHSNAYLERLSEESAVYAFILRAERFFTEQGMNAELCRVSTLRIEHLYWRPQTLADSLEGKVGVDTVALISSLATRVYKHGDLVARARALLCQVYSLALYDHFYQARDLLLQSALQNSITNADLRVQALYNRALVQLGLCAFRQGHLLEAQDALTDFVNNKYLRDLLTQGYTQSRANDCTAPEKEARQPFHLHLSTDLIECVFSVCSLILQVPLSLRPDRPMRINRVLSRNMDNFEKQLLRGPPENTREYIYYATRAMLAGDWVKCQNYINSIRIWQLMPDHKRVLEMIGTRIQEACLKSYVLANSQYFSNIKLSHLTAKFDLDERAVMEIISNMIISRDLDGFVDDQTKVLYINPKAETNLQRKSLQMVDRLTSLVEANEKLFNYDQYIMSKHAPRANQRPRPRPSGAAGGKPAAAAPAAAAAAVASQ</sequence>
<keyword evidence="1" id="KW-0963">Cytoplasm</keyword>
<feature type="compositionally biased region" description="Low complexity" evidence="4">
    <location>
        <begin position="710"/>
        <end position="721"/>
    </location>
</feature>
<protein>
    <recommendedName>
        <fullName evidence="5">PCI domain-containing protein</fullName>
    </recommendedName>
</protein>
<dbReference type="SUPFAM" id="SSF46785">
    <property type="entry name" value="Winged helix' DNA-binding domain"/>
    <property type="match status" value="1"/>
</dbReference>
<dbReference type="Gene3D" id="1.25.40.570">
    <property type="match status" value="1"/>
</dbReference>
<keyword evidence="2" id="KW-0396">Initiation factor</keyword>
<feature type="compositionally biased region" description="Low complexity" evidence="4">
    <location>
        <begin position="10"/>
        <end position="31"/>
    </location>
</feature>
<reference evidence="6" key="1">
    <citation type="submission" date="2013-04" db="EMBL/GenBank/DDBJ databases">
        <title>The Genome Sequence of Fonticula alba ATCC 38817.</title>
        <authorList>
            <consortium name="The Broad Institute Genomics Platform"/>
            <person name="Russ C."/>
            <person name="Cuomo C."/>
            <person name="Burger G."/>
            <person name="Gray M.W."/>
            <person name="Holland P.W.H."/>
            <person name="King N."/>
            <person name="Lang F.B.F."/>
            <person name="Roger A.J."/>
            <person name="Ruiz-Trillo I."/>
            <person name="Brown M."/>
            <person name="Walker B."/>
            <person name="Young S."/>
            <person name="Zeng Q."/>
            <person name="Gargeya S."/>
            <person name="Fitzgerald M."/>
            <person name="Haas B."/>
            <person name="Abouelleil A."/>
            <person name="Allen A.W."/>
            <person name="Alvarado L."/>
            <person name="Arachchi H.M."/>
            <person name="Berlin A.M."/>
            <person name="Chapman S.B."/>
            <person name="Gainer-Dewar J."/>
            <person name="Goldberg J."/>
            <person name="Griggs A."/>
            <person name="Gujja S."/>
            <person name="Hansen M."/>
            <person name="Howarth C."/>
            <person name="Imamovic A."/>
            <person name="Ireland A."/>
            <person name="Larimer J."/>
            <person name="McCowan C."/>
            <person name="Murphy C."/>
            <person name="Pearson M."/>
            <person name="Poon T.W."/>
            <person name="Priest M."/>
            <person name="Roberts A."/>
            <person name="Saif S."/>
            <person name="Shea T."/>
            <person name="Sisk P."/>
            <person name="Sykes S."/>
            <person name="Wortman J."/>
            <person name="Nusbaum C."/>
            <person name="Birren B."/>
        </authorList>
    </citation>
    <scope>NUCLEOTIDE SEQUENCE [LARGE SCALE GENOMIC DNA]</scope>
    <source>
        <strain evidence="6">ATCC 38817</strain>
    </source>
</reference>
<feature type="domain" description="PCI" evidence="5">
    <location>
        <begin position="460"/>
        <end position="664"/>
    </location>
</feature>
<gene>
    <name evidence="6" type="ORF">H696_04974</name>
</gene>
<dbReference type="GO" id="GO:0005852">
    <property type="term" value="C:eukaryotic translation initiation factor 3 complex"/>
    <property type="evidence" value="ECO:0007669"/>
    <property type="project" value="InterPro"/>
</dbReference>
<dbReference type="GO" id="GO:0003743">
    <property type="term" value="F:translation initiation factor activity"/>
    <property type="evidence" value="ECO:0007669"/>
    <property type="project" value="UniProtKB-KW"/>
</dbReference>
<feature type="region of interest" description="Disordered" evidence="4">
    <location>
        <begin position="1"/>
        <end position="67"/>
    </location>
</feature>
<dbReference type="RefSeq" id="XP_009497115.1">
    <property type="nucleotide sequence ID" value="XM_009498840.1"/>
</dbReference>
<dbReference type="Pfam" id="PF05470">
    <property type="entry name" value="eIF-3c_N"/>
    <property type="match status" value="2"/>
</dbReference>
<dbReference type="InterPro" id="IPR000717">
    <property type="entry name" value="PCI_dom"/>
</dbReference>
<organism evidence="6">
    <name type="scientific">Fonticula alba</name>
    <name type="common">Slime mold</name>
    <dbReference type="NCBI Taxonomy" id="691883"/>
    <lineage>
        <taxon>Eukaryota</taxon>
        <taxon>Rotosphaerida</taxon>
        <taxon>Fonticulaceae</taxon>
        <taxon>Fonticula</taxon>
    </lineage>
</organism>
<keyword evidence="3" id="KW-0648">Protein biosynthesis</keyword>
<evidence type="ECO:0000313" key="7">
    <source>
        <dbReference type="Proteomes" id="UP000030693"/>
    </source>
</evidence>
<dbReference type="InterPro" id="IPR036390">
    <property type="entry name" value="WH_DNA-bd_sf"/>
</dbReference>
<dbReference type="STRING" id="691883.A0A058Z429"/>
<dbReference type="OMA" id="HAEMEYR"/>
<dbReference type="GO" id="GO:0003723">
    <property type="term" value="F:RNA binding"/>
    <property type="evidence" value="ECO:0007669"/>
    <property type="project" value="InterPro"/>
</dbReference>
<dbReference type="InterPro" id="IPR027516">
    <property type="entry name" value="EIF3C"/>
</dbReference>
<feature type="compositionally biased region" description="Acidic residues" evidence="4">
    <location>
        <begin position="56"/>
        <end position="65"/>
    </location>
</feature>
<dbReference type="PANTHER" id="PTHR13937:SF0">
    <property type="entry name" value="EUKARYOTIC TRANSLATION INITIATION FACTOR 3 SUBUNIT C-RELATED"/>
    <property type="match status" value="1"/>
</dbReference>
<evidence type="ECO:0000313" key="6">
    <source>
        <dbReference type="EMBL" id="KCV68683.1"/>
    </source>
</evidence>
<feature type="compositionally biased region" description="Basic residues" evidence="4">
    <location>
        <begin position="700"/>
        <end position="709"/>
    </location>
</feature>
<dbReference type="eggNOG" id="KOG1076">
    <property type="taxonomic scope" value="Eukaryota"/>
</dbReference>
<dbReference type="Proteomes" id="UP000030693">
    <property type="component" value="Unassembled WGS sequence"/>
</dbReference>
<dbReference type="EMBL" id="KB932208">
    <property type="protein sequence ID" value="KCV68683.1"/>
    <property type="molecule type" value="Genomic_DNA"/>
</dbReference>
<dbReference type="GeneID" id="20529699"/>
<evidence type="ECO:0000256" key="3">
    <source>
        <dbReference type="ARBA" id="ARBA00022917"/>
    </source>
</evidence>
<dbReference type="SMART" id="SM00088">
    <property type="entry name" value="PINT"/>
    <property type="match status" value="1"/>
</dbReference>
<evidence type="ECO:0000256" key="1">
    <source>
        <dbReference type="ARBA" id="ARBA00022490"/>
    </source>
</evidence>
<accession>A0A058Z429</accession>
<dbReference type="GO" id="GO:0031369">
    <property type="term" value="F:translation initiation factor binding"/>
    <property type="evidence" value="ECO:0007669"/>
    <property type="project" value="InterPro"/>
</dbReference>
<evidence type="ECO:0000259" key="5">
    <source>
        <dbReference type="PROSITE" id="PS50250"/>
    </source>
</evidence>
<dbReference type="PROSITE" id="PS50250">
    <property type="entry name" value="PCI"/>
    <property type="match status" value="1"/>
</dbReference>
<dbReference type="InterPro" id="IPR008905">
    <property type="entry name" value="EIF3C_N_dom"/>
</dbReference>
<dbReference type="Pfam" id="PF01399">
    <property type="entry name" value="PCI"/>
    <property type="match status" value="1"/>
</dbReference>
<keyword evidence="7" id="KW-1185">Reference proteome</keyword>
<evidence type="ECO:0000256" key="4">
    <source>
        <dbReference type="SAM" id="MobiDB-lite"/>
    </source>
</evidence>
<dbReference type="PANTHER" id="PTHR13937">
    <property type="entry name" value="EUKARYOTIC TRANSLATION INITATION FACTOR 3, SUBUNIT 8 EIF3S8 -RELATED"/>
    <property type="match status" value="1"/>
</dbReference>
<dbReference type="AlphaFoldDB" id="A0A058Z429"/>